<dbReference type="SUPFAM" id="SSF53633">
    <property type="entry name" value="Carbamate kinase-like"/>
    <property type="match status" value="1"/>
</dbReference>
<evidence type="ECO:0000256" key="3">
    <source>
        <dbReference type="ARBA" id="ARBA00007614"/>
    </source>
</evidence>
<dbReference type="PIRSF" id="PIRSF005650">
    <property type="entry name" value="Uridylate_kin"/>
    <property type="match status" value="1"/>
</dbReference>
<dbReference type="GO" id="GO:0044210">
    <property type="term" value="P:'de novo' CTP biosynthetic process"/>
    <property type="evidence" value="ECO:0007669"/>
    <property type="project" value="UniProtKB-UniRule"/>
</dbReference>
<dbReference type="GO" id="GO:0033862">
    <property type="term" value="F:UMP kinase activity"/>
    <property type="evidence" value="ECO:0007669"/>
    <property type="project" value="UniProtKB-EC"/>
</dbReference>
<feature type="domain" description="Aspartate/glutamate/uridylate kinase" evidence="12">
    <location>
        <begin position="3"/>
        <end position="210"/>
    </location>
</feature>
<feature type="region of interest" description="Involved in allosteric activation by GTP" evidence="11">
    <location>
        <begin position="16"/>
        <end position="21"/>
    </location>
</feature>
<dbReference type="InterPro" id="IPR036393">
    <property type="entry name" value="AceGlu_kinase-like_sf"/>
</dbReference>
<organism evidence="13 14">
    <name type="scientific">Petrotoga olearia DSM 13574</name>
    <dbReference type="NCBI Taxonomy" id="1122955"/>
    <lineage>
        <taxon>Bacteria</taxon>
        <taxon>Thermotogati</taxon>
        <taxon>Thermotogota</taxon>
        <taxon>Thermotogae</taxon>
        <taxon>Petrotogales</taxon>
        <taxon>Petrotogaceae</taxon>
        <taxon>Petrotoga</taxon>
    </lineage>
</organism>
<dbReference type="RefSeq" id="WP_103067392.1">
    <property type="nucleotide sequence ID" value="NZ_AZRL01000021.1"/>
</dbReference>
<gene>
    <name evidence="11 13" type="primary">pyrH</name>
    <name evidence="13" type="ORF">X929_07680</name>
</gene>
<dbReference type="Gene3D" id="3.40.1160.10">
    <property type="entry name" value="Acetylglutamate kinase-like"/>
    <property type="match status" value="1"/>
</dbReference>
<accession>A0A2K1NY58</accession>
<protein>
    <recommendedName>
        <fullName evidence="11">Uridylate kinase</fullName>
        <shortName evidence="11">UK</shortName>
        <ecNumber evidence="11">2.7.4.22</ecNumber>
    </recommendedName>
    <alternativeName>
        <fullName evidence="11">Uridine monophosphate kinase</fullName>
        <shortName evidence="11">UMP kinase</shortName>
        <shortName evidence="11">UMPK</shortName>
    </alternativeName>
</protein>
<dbReference type="FunFam" id="3.40.1160.10:FF:000001">
    <property type="entry name" value="Uridylate kinase"/>
    <property type="match status" value="1"/>
</dbReference>
<evidence type="ECO:0000313" key="14">
    <source>
        <dbReference type="Proteomes" id="UP000236434"/>
    </source>
</evidence>
<feature type="binding site" evidence="11">
    <location>
        <position position="51"/>
    </location>
    <ligand>
        <name>ATP</name>
        <dbReference type="ChEBI" id="CHEBI:30616"/>
    </ligand>
</feature>
<evidence type="ECO:0000256" key="11">
    <source>
        <dbReference type="HAMAP-Rule" id="MF_01220"/>
    </source>
</evidence>
<evidence type="ECO:0000256" key="9">
    <source>
        <dbReference type="ARBA" id="ARBA00022975"/>
    </source>
</evidence>
<evidence type="ECO:0000259" key="12">
    <source>
        <dbReference type="Pfam" id="PF00696"/>
    </source>
</evidence>
<dbReference type="CDD" id="cd04254">
    <property type="entry name" value="AAK_UMPK-PyrH-Ec"/>
    <property type="match status" value="1"/>
</dbReference>
<evidence type="ECO:0000313" key="13">
    <source>
        <dbReference type="EMBL" id="PNR95468.1"/>
    </source>
</evidence>
<evidence type="ECO:0000256" key="1">
    <source>
        <dbReference type="ARBA" id="ARBA00004496"/>
    </source>
</evidence>
<dbReference type="UniPathway" id="UPA00159">
    <property type="reaction ID" value="UER00275"/>
</dbReference>
<dbReference type="AlphaFoldDB" id="A0A2K1NY58"/>
<dbReference type="InterPro" id="IPR011817">
    <property type="entry name" value="Uridylate_kinase"/>
</dbReference>
<keyword evidence="9 11" id="KW-0665">Pyrimidine biosynthesis</keyword>
<dbReference type="PANTHER" id="PTHR42833">
    <property type="entry name" value="URIDYLATE KINASE"/>
    <property type="match status" value="1"/>
</dbReference>
<feature type="binding site" evidence="11">
    <location>
        <position position="156"/>
    </location>
    <ligand>
        <name>ATP</name>
        <dbReference type="ChEBI" id="CHEBI:30616"/>
    </ligand>
</feature>
<dbReference type="GO" id="GO:0005737">
    <property type="term" value="C:cytoplasm"/>
    <property type="evidence" value="ECO:0007669"/>
    <property type="project" value="UniProtKB-SubCell"/>
</dbReference>
<feature type="binding site" evidence="11">
    <location>
        <position position="55"/>
    </location>
    <ligand>
        <name>ATP</name>
        <dbReference type="ChEBI" id="CHEBI:30616"/>
    </ligand>
</feature>
<feature type="binding site" evidence="11">
    <location>
        <position position="68"/>
    </location>
    <ligand>
        <name>UMP</name>
        <dbReference type="ChEBI" id="CHEBI:57865"/>
    </ligand>
</feature>
<comment type="pathway">
    <text evidence="2 11">Pyrimidine metabolism; CTP biosynthesis via de novo pathway; UDP from UMP (UMPK route): step 1/1.</text>
</comment>
<reference evidence="13 14" key="1">
    <citation type="submission" date="2013-12" db="EMBL/GenBank/DDBJ databases">
        <title>Comparative genomics of Petrotoga isolates.</title>
        <authorList>
            <person name="Nesbo C.L."/>
            <person name="Charchuk R."/>
            <person name="Chow K."/>
        </authorList>
    </citation>
    <scope>NUCLEOTIDE SEQUENCE [LARGE SCALE GENOMIC DNA]</scope>
    <source>
        <strain evidence="13 14">DSM 13574</strain>
    </source>
</reference>
<sequence>MYKRVLLKLSGEALSGEGGKGFSEKTLTYLVNEVKKIHQLNIKLGIVVGAGNIFRGKELKDFRIQMADQLGMLGTVINSLYLKNVFESNGLKSVVVSPIVNLPSVMPLKYDFIEQCFEAGYIVLFAGGTSNPLFTTDTASALRAIEMNADILVKATKVDGIYDKDPKLFEDAKKYDNITYEQAIKEQIKVMDTEAFSICEKNNLSILIINFFEEGNLLKAVEGENIGTKVNH</sequence>
<name>A0A2K1NY58_9BACT</name>
<dbReference type="GO" id="GO:0006225">
    <property type="term" value="P:UDP biosynthetic process"/>
    <property type="evidence" value="ECO:0007669"/>
    <property type="project" value="TreeGrafter"/>
</dbReference>
<dbReference type="OrthoDB" id="9807458at2"/>
<dbReference type="HAMAP" id="MF_01220_B">
    <property type="entry name" value="PyrH_B"/>
    <property type="match status" value="1"/>
</dbReference>
<keyword evidence="8 11" id="KW-0067">ATP-binding</keyword>
<comment type="activity regulation">
    <text evidence="11">Allosterically activated by GTP. Inhibited by UTP.</text>
</comment>
<proteinExistence type="inferred from homology"/>
<evidence type="ECO:0000256" key="8">
    <source>
        <dbReference type="ARBA" id="ARBA00022840"/>
    </source>
</evidence>
<feature type="binding site" evidence="11">
    <location>
        <position position="165"/>
    </location>
    <ligand>
        <name>ATP</name>
        <dbReference type="ChEBI" id="CHEBI:30616"/>
    </ligand>
</feature>
<comment type="catalytic activity">
    <reaction evidence="10 11">
        <text>UMP + ATP = UDP + ADP</text>
        <dbReference type="Rhea" id="RHEA:24400"/>
        <dbReference type="ChEBI" id="CHEBI:30616"/>
        <dbReference type="ChEBI" id="CHEBI:57865"/>
        <dbReference type="ChEBI" id="CHEBI:58223"/>
        <dbReference type="ChEBI" id="CHEBI:456216"/>
        <dbReference type="EC" id="2.7.4.22"/>
    </reaction>
</comment>
<evidence type="ECO:0000256" key="6">
    <source>
        <dbReference type="ARBA" id="ARBA00022741"/>
    </source>
</evidence>
<evidence type="ECO:0000256" key="4">
    <source>
        <dbReference type="ARBA" id="ARBA00022490"/>
    </source>
</evidence>
<keyword evidence="7 11" id="KW-0418">Kinase</keyword>
<comment type="subunit">
    <text evidence="11">Homohexamer.</text>
</comment>
<feature type="binding site" evidence="11">
    <location>
        <position position="162"/>
    </location>
    <ligand>
        <name>ATP</name>
        <dbReference type="ChEBI" id="CHEBI:30616"/>
    </ligand>
</feature>
<feature type="binding site" evidence="11">
    <location>
        <begin position="129"/>
        <end position="136"/>
    </location>
    <ligand>
        <name>UMP</name>
        <dbReference type="ChEBI" id="CHEBI:57865"/>
    </ligand>
</feature>
<dbReference type="Pfam" id="PF00696">
    <property type="entry name" value="AA_kinase"/>
    <property type="match status" value="1"/>
</dbReference>
<keyword evidence="6 11" id="KW-0547">Nucleotide-binding</keyword>
<keyword evidence="4 11" id="KW-0963">Cytoplasm</keyword>
<feature type="binding site" evidence="11">
    <location>
        <begin position="8"/>
        <end position="11"/>
    </location>
    <ligand>
        <name>ATP</name>
        <dbReference type="ChEBI" id="CHEBI:30616"/>
    </ligand>
</feature>
<dbReference type="NCBIfam" id="TIGR02075">
    <property type="entry name" value="pyrH_bact"/>
    <property type="match status" value="1"/>
</dbReference>
<keyword evidence="5 11" id="KW-0808">Transferase</keyword>
<comment type="similarity">
    <text evidence="3 11">Belongs to the UMP kinase family.</text>
</comment>
<evidence type="ECO:0000256" key="10">
    <source>
        <dbReference type="ARBA" id="ARBA00047767"/>
    </source>
</evidence>
<evidence type="ECO:0000256" key="7">
    <source>
        <dbReference type="ARBA" id="ARBA00022777"/>
    </source>
</evidence>
<dbReference type="InterPro" id="IPR001048">
    <property type="entry name" value="Asp/Glu/Uridylate_kinase"/>
</dbReference>
<dbReference type="EMBL" id="AZRL01000021">
    <property type="protein sequence ID" value="PNR95468.1"/>
    <property type="molecule type" value="Genomic_DNA"/>
</dbReference>
<dbReference type="GO" id="GO:0005524">
    <property type="term" value="F:ATP binding"/>
    <property type="evidence" value="ECO:0007669"/>
    <property type="project" value="UniProtKB-KW"/>
</dbReference>
<keyword evidence="11" id="KW-0021">Allosteric enzyme</keyword>
<dbReference type="InterPro" id="IPR015963">
    <property type="entry name" value="Uridylate_kinase_bac"/>
</dbReference>
<evidence type="ECO:0000256" key="5">
    <source>
        <dbReference type="ARBA" id="ARBA00022679"/>
    </source>
</evidence>
<dbReference type="Proteomes" id="UP000236434">
    <property type="component" value="Unassembled WGS sequence"/>
</dbReference>
<evidence type="ECO:0000256" key="2">
    <source>
        <dbReference type="ARBA" id="ARBA00004791"/>
    </source>
</evidence>
<comment type="function">
    <text evidence="11">Catalyzes the reversible phosphorylation of UMP to UDP.</text>
</comment>
<comment type="caution">
    <text evidence="11">Lacks conserved residue(s) required for the propagation of feature annotation.</text>
</comment>
<dbReference type="EC" id="2.7.4.22" evidence="11"/>
<dbReference type="PANTHER" id="PTHR42833:SF4">
    <property type="entry name" value="URIDYLATE KINASE PUMPKIN, CHLOROPLASTIC"/>
    <property type="match status" value="1"/>
</dbReference>
<comment type="caution">
    <text evidence="13">The sequence shown here is derived from an EMBL/GenBank/DDBJ whole genome shotgun (WGS) entry which is preliminary data.</text>
</comment>
<comment type="subcellular location">
    <subcellularLocation>
        <location evidence="1 11">Cytoplasm</location>
    </subcellularLocation>
</comment>